<evidence type="ECO:0000256" key="2">
    <source>
        <dbReference type="ARBA" id="ARBA00022759"/>
    </source>
</evidence>
<evidence type="ECO:0000313" key="6">
    <source>
        <dbReference type="Proteomes" id="UP000000602"/>
    </source>
</evidence>
<dbReference type="Proteomes" id="UP000000602">
    <property type="component" value="Chromosome"/>
</dbReference>
<dbReference type="EMBL" id="CR522870">
    <property type="protein sequence ID" value="CAG37376.1"/>
    <property type="molecule type" value="Genomic_DNA"/>
</dbReference>
<dbReference type="GO" id="GO:0016787">
    <property type="term" value="F:hydrolase activity"/>
    <property type="evidence" value="ECO:0007669"/>
    <property type="project" value="UniProtKB-KW"/>
</dbReference>
<keyword evidence="2" id="KW-0255">Endonuclease</keyword>
<dbReference type="InterPro" id="IPR035437">
    <property type="entry name" value="SNase_OB-fold_sf"/>
</dbReference>
<dbReference type="SMART" id="SM00318">
    <property type="entry name" value="SNc"/>
    <property type="match status" value="1"/>
</dbReference>
<dbReference type="InterPro" id="IPR016071">
    <property type="entry name" value="Staphylococal_nuclease_OB-fold"/>
</dbReference>
<name>Q6AJV0_DESPS</name>
<dbReference type="eggNOG" id="COG1525">
    <property type="taxonomic scope" value="Bacteria"/>
</dbReference>
<dbReference type="Gene3D" id="2.40.50.90">
    <property type="match status" value="1"/>
</dbReference>
<reference evidence="6" key="1">
    <citation type="journal article" date="2004" name="Environ. Microbiol.">
        <title>The genome of Desulfotalea psychrophila, a sulfate-reducing bacterium from permanently cold Arctic sediments.</title>
        <authorList>
            <person name="Rabus R."/>
            <person name="Ruepp A."/>
            <person name="Frickey T."/>
            <person name="Rattei T."/>
            <person name="Fartmann B."/>
            <person name="Stark M."/>
            <person name="Bauer M."/>
            <person name="Zibat A."/>
            <person name="Lombardot T."/>
            <person name="Becker I."/>
            <person name="Amann J."/>
            <person name="Gellner K."/>
            <person name="Teeling H."/>
            <person name="Leuschner W.D."/>
            <person name="Gloeckner F.-O."/>
            <person name="Lupas A.N."/>
            <person name="Amann R."/>
            <person name="Klenk H.-P."/>
        </authorList>
    </citation>
    <scope>NUCLEOTIDE SEQUENCE [LARGE SCALE GENOMIC DNA]</scope>
    <source>
        <strain evidence="6">DSM 12343 / LSv54</strain>
    </source>
</reference>
<dbReference type="STRING" id="177439.DP2647"/>
<keyword evidence="6" id="KW-1185">Reference proteome</keyword>
<gene>
    <name evidence="5" type="ordered locus">DP2647</name>
</gene>
<dbReference type="Pfam" id="PF00565">
    <property type="entry name" value="SNase"/>
    <property type="match status" value="1"/>
</dbReference>
<dbReference type="SUPFAM" id="SSF50199">
    <property type="entry name" value="Staphylococcal nuclease"/>
    <property type="match status" value="1"/>
</dbReference>
<dbReference type="PANTHER" id="PTHR12302:SF3">
    <property type="entry name" value="SERINE_THREONINE-PROTEIN KINASE 31"/>
    <property type="match status" value="1"/>
</dbReference>
<organism evidence="5 6">
    <name type="scientific">Desulfotalea psychrophila (strain LSv54 / DSM 12343)</name>
    <dbReference type="NCBI Taxonomy" id="177439"/>
    <lineage>
        <taxon>Bacteria</taxon>
        <taxon>Pseudomonadati</taxon>
        <taxon>Thermodesulfobacteriota</taxon>
        <taxon>Desulfobulbia</taxon>
        <taxon>Desulfobulbales</taxon>
        <taxon>Desulfocapsaceae</taxon>
        <taxon>Desulfotalea</taxon>
    </lineage>
</organism>
<protein>
    <submittedName>
        <fullName evidence="5">Related to nuclease</fullName>
    </submittedName>
</protein>
<dbReference type="AlphaFoldDB" id="Q6AJV0"/>
<keyword evidence="1" id="KW-0540">Nuclease</keyword>
<evidence type="ECO:0000256" key="3">
    <source>
        <dbReference type="ARBA" id="ARBA00022801"/>
    </source>
</evidence>
<feature type="domain" description="TNase-like" evidence="4">
    <location>
        <begin position="27"/>
        <end position="151"/>
    </location>
</feature>
<evidence type="ECO:0000313" key="5">
    <source>
        <dbReference type="EMBL" id="CAG37376.1"/>
    </source>
</evidence>
<dbReference type="KEGG" id="dps:DP2647"/>
<accession>Q6AJV0</accession>
<keyword evidence="3" id="KW-0378">Hydrolase</keyword>
<dbReference type="PROSITE" id="PS50830">
    <property type="entry name" value="TNASE_3"/>
    <property type="match status" value="1"/>
</dbReference>
<evidence type="ECO:0000259" key="4">
    <source>
        <dbReference type="PROSITE" id="PS50830"/>
    </source>
</evidence>
<dbReference type="GO" id="GO:0004519">
    <property type="term" value="F:endonuclease activity"/>
    <property type="evidence" value="ECO:0007669"/>
    <property type="project" value="UniProtKB-KW"/>
</dbReference>
<dbReference type="PANTHER" id="PTHR12302">
    <property type="entry name" value="EBNA2 BINDING PROTEIN P100"/>
    <property type="match status" value="1"/>
</dbReference>
<evidence type="ECO:0000256" key="1">
    <source>
        <dbReference type="ARBA" id="ARBA00022722"/>
    </source>
</evidence>
<dbReference type="HOGENOM" id="CLU_046484_7_0_7"/>
<proteinExistence type="predicted"/>
<sequence length="163" mass="19487">MRIIKIVILRIVSYLFLYLFFLPSSLLASSGTVLKIIDGDSLIVRDSSGARIEMRLYGIDSPEWNQKDAFLAKKYLSQSILRKRVSYTVYDYDRYGRAVVLVKRNGRIINEVLVQKGYSWFYPRYCRKKICASWKKLEKEARRKRWGLWKEKNPVSPWRWKHK</sequence>